<evidence type="ECO:0000313" key="4">
    <source>
        <dbReference type="Proteomes" id="UP001146793"/>
    </source>
</evidence>
<accession>A0AAV8A6H6</accession>
<dbReference type="Pfam" id="PF05028">
    <property type="entry name" value="PARG_cat_C"/>
    <property type="match status" value="1"/>
</dbReference>
<feature type="domain" description="PARG catalytic Macro" evidence="2">
    <location>
        <begin position="313"/>
        <end position="360"/>
    </location>
</feature>
<dbReference type="GO" id="GO:0004649">
    <property type="term" value="F:poly(ADP-ribose) glycohydrolase activity"/>
    <property type="evidence" value="ECO:0007669"/>
    <property type="project" value="InterPro"/>
</dbReference>
<evidence type="ECO:0000259" key="2">
    <source>
        <dbReference type="Pfam" id="PF05028"/>
    </source>
</evidence>
<gene>
    <name evidence="3" type="ORF">M0812_05293</name>
</gene>
<dbReference type="AlphaFoldDB" id="A0AAV8A6H6"/>
<dbReference type="GO" id="GO:0006282">
    <property type="term" value="P:regulation of DNA repair"/>
    <property type="evidence" value="ECO:0007669"/>
    <property type="project" value="InterPro"/>
</dbReference>
<reference evidence="3" key="1">
    <citation type="submission" date="2022-08" db="EMBL/GenBank/DDBJ databases">
        <title>Novel sulphate-reducing endosymbionts in the free-living metamonad Anaeramoeba.</title>
        <authorList>
            <person name="Jerlstrom-Hultqvist J."/>
            <person name="Cepicka I."/>
            <person name="Gallot-Lavallee L."/>
            <person name="Salas-Leiva D."/>
            <person name="Curtis B.A."/>
            <person name="Zahonova K."/>
            <person name="Pipaliya S."/>
            <person name="Dacks J."/>
            <person name="Roger A.J."/>
        </authorList>
    </citation>
    <scope>NUCLEOTIDE SEQUENCE</scope>
    <source>
        <strain evidence="3">Busselton2</strain>
    </source>
</reference>
<proteinExistence type="predicted"/>
<comment type="caution">
    <text evidence="3">The sequence shown here is derived from an EMBL/GenBank/DDBJ whole genome shotgun (WGS) entry which is preliminary data.</text>
</comment>
<dbReference type="EMBL" id="JANTQA010000012">
    <property type="protein sequence ID" value="KAJ3449149.1"/>
    <property type="molecule type" value="Genomic_DNA"/>
</dbReference>
<evidence type="ECO:0000313" key="3">
    <source>
        <dbReference type="EMBL" id="KAJ3449149.1"/>
    </source>
</evidence>
<dbReference type="Proteomes" id="UP001146793">
    <property type="component" value="Unassembled WGS sequence"/>
</dbReference>
<dbReference type="InterPro" id="IPR046372">
    <property type="entry name" value="PARG_cat_C"/>
</dbReference>
<protein>
    <submittedName>
        <fullName evidence="3">Poly adp-ribose glycohydrolase</fullName>
    </submittedName>
</protein>
<organism evidence="3 4">
    <name type="scientific">Anaeramoeba flamelloides</name>
    <dbReference type="NCBI Taxonomy" id="1746091"/>
    <lineage>
        <taxon>Eukaryota</taxon>
        <taxon>Metamonada</taxon>
        <taxon>Anaeramoebidae</taxon>
        <taxon>Anaeramoeba</taxon>
    </lineage>
</organism>
<sequence>MSLKHPQLLCSLSFELKTLISEFEPEFTHITKSLCNEKITRSSKPLFGNLSFSKWSLFPIKNQLLIKNTEVKETLGPFDYVTSENDNEVHWYPNFADYYLFGFYSGPLLAQDELQVLEHPSLGSLRQALIHDTSLPKNATPLTRKNGVPTPVLIYNVPRQAILDIAPNKEKGRPFGLYGNQFARTNRKVVLDAVSILNSPTWSNIYAMEAPKYGLGKYTLSQIKEIFSSCYTSFSAAKLVSQEEENFGFDQTLYGLENSSQNETEKEKTENEKEEKKEKEKENGKKKKEKTIEENKENEKEILDFVEIPRVRKVPRKVILHLGHWGCGAYGGNKVLMTLLQLLAAKAAGADNVYYHTFTKIGSESFNKGVESFENLLQEVIEKENLLNIEKTLKKIEEMNFEWGESDRN</sequence>
<feature type="compositionally biased region" description="Basic and acidic residues" evidence="1">
    <location>
        <begin position="263"/>
        <end position="283"/>
    </location>
</feature>
<evidence type="ECO:0000256" key="1">
    <source>
        <dbReference type="SAM" id="MobiDB-lite"/>
    </source>
</evidence>
<feature type="region of interest" description="Disordered" evidence="1">
    <location>
        <begin position="258"/>
        <end position="294"/>
    </location>
</feature>
<name>A0AAV8A6H6_9EUKA</name>